<dbReference type="InterPro" id="IPR000742">
    <property type="entry name" value="EGF"/>
</dbReference>
<dbReference type="InParanoid" id="A0A7M7NCA6"/>
<dbReference type="PANTHER" id="PTHR26391">
    <property type="entry name" value="INACTIVE TYROSINE-PROTEIN KINASE 7"/>
    <property type="match status" value="1"/>
</dbReference>
<dbReference type="OMA" id="GVICYGS"/>
<organism evidence="6 7">
    <name type="scientific">Strongylocentrotus purpuratus</name>
    <name type="common">Purple sea urchin</name>
    <dbReference type="NCBI Taxonomy" id="7668"/>
    <lineage>
        <taxon>Eukaryota</taxon>
        <taxon>Metazoa</taxon>
        <taxon>Echinodermata</taxon>
        <taxon>Eleutherozoa</taxon>
        <taxon>Echinozoa</taxon>
        <taxon>Echinoidea</taxon>
        <taxon>Euechinoidea</taxon>
        <taxon>Echinacea</taxon>
        <taxon>Camarodonta</taxon>
        <taxon>Echinidea</taxon>
        <taxon>Strongylocentrotidae</taxon>
        <taxon>Strongylocentrotus</taxon>
    </lineage>
</organism>
<feature type="compositionally biased region" description="Basic and acidic residues" evidence="2">
    <location>
        <begin position="547"/>
        <end position="558"/>
    </location>
</feature>
<keyword evidence="7" id="KW-1185">Reference proteome</keyword>
<feature type="domain" description="Fibronectin type-III" evidence="5">
    <location>
        <begin position="383"/>
        <end position="497"/>
    </location>
</feature>
<dbReference type="PANTHER" id="PTHR26391:SF18">
    <property type="entry name" value="PROTEIN KINASE RECEPTOR TIE-1, PUTATIVE-RELATED"/>
    <property type="match status" value="1"/>
</dbReference>
<name>A0A7M7NCA6_STRPU</name>
<protein>
    <submittedName>
        <fullName evidence="6">Uncharacterized protein</fullName>
    </submittedName>
</protein>
<dbReference type="InterPro" id="IPR013783">
    <property type="entry name" value="Ig-like_fold"/>
</dbReference>
<dbReference type="KEGG" id="spu:105441366"/>
<dbReference type="FunFam" id="2.170.300.10:FF:000003">
    <property type="entry name" value="tyrosine-protein kinase receptor Tie-1 isoform X1"/>
    <property type="match status" value="1"/>
</dbReference>
<sequence>MYDYVSVTHVRHGKWNDLACSNRSMPYICERPQGCPPRKWNMPICNRLCDNCYNGGICNTQTGACICNPGFTGKNCLTACGDQRFGSECELICSSVVAEDFSCSDNKFCSSDPNECSCIAGYEGAFCSETCRDGQFGSDCLQDCHCKDGMPCDVFTGRCEEGCEPGWSGEGCQVPSVCQVGYFGVNCTGHCNCPDNVGCDKVSGFCITTEGQCEVGFTSDSVDTPNSCNSFAGCYNLCSRTCHCRDGEDDCNSVTGSCSSGRCHPRWTGESCQIDRFYSAREKTNPGVAIFSCAFSFDSPPNNEPDYVKATTRDFSIDNWKMAKNPPQKISSTLLNFMFNIQDFPDDVPIYCFTGDPFNKSSEFGYIRLASAAFYGLPSFSGVPELLGFGYYHAAIGWRQWDSSSETGDGPIVGYKVYVRSGSNVVFAEEVQPPSMVPITDRSVSKRSAENASEMVMYNVSGLEAGSTYSVQIAAIRDGINGEGEQGPTLTFTTKQAGGSEVPSGSIATAVGSAVGAILVIVIVIILIIFVYKRRSNESATTKSKRRESDSSPQHEDPVFDQSETDGHTYQDLNPVAKSYANPTDHHTYQDLKKPDQEANYEELNDATKRDYVNVPGI</sequence>
<dbReference type="Proteomes" id="UP000007110">
    <property type="component" value="Unassembled WGS sequence"/>
</dbReference>
<keyword evidence="3" id="KW-0472">Membrane</keyword>
<dbReference type="FunFam" id="2.60.40.10:FF:001776">
    <property type="entry name" value="Protein-tyrosine-phosphatase"/>
    <property type="match status" value="1"/>
</dbReference>
<evidence type="ECO:0000313" key="6">
    <source>
        <dbReference type="EnsemblMetazoa" id="XP_030834373"/>
    </source>
</evidence>
<dbReference type="SUPFAM" id="SSF49265">
    <property type="entry name" value="Fibronectin type III"/>
    <property type="match status" value="1"/>
</dbReference>
<evidence type="ECO:0000259" key="5">
    <source>
        <dbReference type="PROSITE" id="PS50853"/>
    </source>
</evidence>
<dbReference type="Gene3D" id="2.170.300.10">
    <property type="entry name" value="Tie2 ligand-binding domain superfamily"/>
    <property type="match status" value="1"/>
</dbReference>
<dbReference type="RefSeq" id="XP_030834373.1">
    <property type="nucleotide sequence ID" value="XM_030978513.1"/>
</dbReference>
<reference evidence="7" key="1">
    <citation type="submission" date="2015-02" db="EMBL/GenBank/DDBJ databases">
        <title>Genome sequencing for Strongylocentrotus purpuratus.</title>
        <authorList>
            <person name="Murali S."/>
            <person name="Liu Y."/>
            <person name="Vee V."/>
            <person name="English A."/>
            <person name="Wang M."/>
            <person name="Skinner E."/>
            <person name="Han Y."/>
            <person name="Muzny D.M."/>
            <person name="Worley K.C."/>
            <person name="Gibbs R.A."/>
        </authorList>
    </citation>
    <scope>NUCLEOTIDE SEQUENCE</scope>
</reference>
<reference evidence="6" key="2">
    <citation type="submission" date="2021-01" db="UniProtKB">
        <authorList>
            <consortium name="EnsemblMetazoa"/>
        </authorList>
    </citation>
    <scope>IDENTIFICATION</scope>
</reference>
<comment type="caution">
    <text evidence="1">Lacks conserved residue(s) required for the propagation of feature annotation.</text>
</comment>
<evidence type="ECO:0000259" key="4">
    <source>
        <dbReference type="PROSITE" id="PS50026"/>
    </source>
</evidence>
<dbReference type="AlphaFoldDB" id="A0A7M7NCA6"/>
<feature type="disulfide bond" evidence="1">
    <location>
        <begin position="67"/>
        <end position="76"/>
    </location>
</feature>
<feature type="domain" description="EGF-like" evidence="4">
    <location>
        <begin position="41"/>
        <end position="77"/>
    </location>
</feature>
<dbReference type="EnsemblMetazoa" id="XM_030978513">
    <property type="protein sequence ID" value="XP_030834373"/>
    <property type="gene ID" value="LOC105441366"/>
</dbReference>
<feature type="transmembrane region" description="Helical" evidence="3">
    <location>
        <begin position="510"/>
        <end position="532"/>
    </location>
</feature>
<evidence type="ECO:0000313" key="7">
    <source>
        <dbReference type="Proteomes" id="UP000007110"/>
    </source>
</evidence>
<dbReference type="CDD" id="cd00063">
    <property type="entry name" value="FN3"/>
    <property type="match status" value="1"/>
</dbReference>
<dbReference type="InterPro" id="IPR036116">
    <property type="entry name" value="FN3_sf"/>
</dbReference>
<dbReference type="PROSITE" id="PS00022">
    <property type="entry name" value="EGF_1"/>
    <property type="match status" value="2"/>
</dbReference>
<dbReference type="InterPro" id="IPR003961">
    <property type="entry name" value="FN3_dom"/>
</dbReference>
<evidence type="ECO:0000256" key="3">
    <source>
        <dbReference type="SAM" id="Phobius"/>
    </source>
</evidence>
<dbReference type="PROSITE" id="PS50853">
    <property type="entry name" value="FN3"/>
    <property type="match status" value="1"/>
</dbReference>
<keyword evidence="1" id="KW-0245">EGF-like domain</keyword>
<keyword evidence="3" id="KW-0812">Transmembrane</keyword>
<feature type="region of interest" description="Disordered" evidence="2">
    <location>
        <begin position="539"/>
        <end position="596"/>
    </location>
</feature>
<keyword evidence="3" id="KW-1133">Transmembrane helix</keyword>
<evidence type="ECO:0000256" key="1">
    <source>
        <dbReference type="PROSITE-ProRule" id="PRU00076"/>
    </source>
</evidence>
<dbReference type="GeneID" id="105441366"/>
<dbReference type="SMART" id="SM00181">
    <property type="entry name" value="EGF"/>
    <property type="match status" value="4"/>
</dbReference>
<dbReference type="Gene3D" id="2.60.40.10">
    <property type="entry name" value="Immunoglobulins"/>
    <property type="match status" value="1"/>
</dbReference>
<evidence type="ECO:0000256" key="2">
    <source>
        <dbReference type="SAM" id="MobiDB-lite"/>
    </source>
</evidence>
<accession>A0A7M7NCA6</accession>
<feature type="compositionally biased region" description="Basic and acidic residues" evidence="2">
    <location>
        <begin position="584"/>
        <end position="596"/>
    </location>
</feature>
<keyword evidence="1" id="KW-1015">Disulfide bond</keyword>
<dbReference type="PROSITE" id="PS50026">
    <property type="entry name" value="EGF_3"/>
    <property type="match status" value="1"/>
</dbReference>
<proteinExistence type="predicted"/>
<dbReference type="Pfam" id="PF00041">
    <property type="entry name" value="fn3"/>
    <property type="match status" value="1"/>
</dbReference>
<dbReference type="OrthoDB" id="10252017at2759"/>